<dbReference type="AlphaFoldDB" id="A0A8R1DPH5"/>
<keyword evidence="1" id="KW-0812">Transmembrane</keyword>
<keyword evidence="1" id="KW-0472">Membrane</keyword>
<accession>A0A8R1DPH5</accession>
<evidence type="ECO:0000256" key="1">
    <source>
        <dbReference type="SAM" id="Phobius"/>
    </source>
</evidence>
<sequence length="153" mass="17232">MWQSQPQPIRFNQYGNGGQYDVAGMTTTLVPNLNPNASIDFVVTQVEKLANQINTLAADGESAGLEIADRGVVTYNRMTDAFNNETIQNVDRIVEIFNEKTLNWPLTELIIMVIVGLILVIITLIFLFMVFGERVTAYRYRKKLSADSDIENI</sequence>
<keyword evidence="1" id="KW-1133">Transmembrane helix</keyword>
<keyword evidence="3" id="KW-1185">Reference proteome</keyword>
<proteinExistence type="predicted"/>
<feature type="transmembrane region" description="Helical" evidence="1">
    <location>
        <begin position="109"/>
        <end position="132"/>
    </location>
</feature>
<dbReference type="EnsemblMetazoa" id="CJA08561.1">
    <property type="protein sequence ID" value="CJA08561.1"/>
    <property type="gene ID" value="WBGene00127765"/>
</dbReference>
<evidence type="ECO:0000313" key="2">
    <source>
        <dbReference type="EnsemblMetazoa" id="CJA08561.1"/>
    </source>
</evidence>
<reference evidence="2" key="2">
    <citation type="submission" date="2022-06" db="UniProtKB">
        <authorList>
            <consortium name="EnsemblMetazoa"/>
        </authorList>
    </citation>
    <scope>IDENTIFICATION</scope>
    <source>
        <strain evidence="2">DF5081</strain>
    </source>
</reference>
<evidence type="ECO:0000313" key="3">
    <source>
        <dbReference type="Proteomes" id="UP000005237"/>
    </source>
</evidence>
<organism evidence="2 3">
    <name type="scientific">Caenorhabditis japonica</name>
    <dbReference type="NCBI Taxonomy" id="281687"/>
    <lineage>
        <taxon>Eukaryota</taxon>
        <taxon>Metazoa</taxon>
        <taxon>Ecdysozoa</taxon>
        <taxon>Nematoda</taxon>
        <taxon>Chromadorea</taxon>
        <taxon>Rhabditida</taxon>
        <taxon>Rhabditina</taxon>
        <taxon>Rhabditomorpha</taxon>
        <taxon>Rhabditoidea</taxon>
        <taxon>Rhabditidae</taxon>
        <taxon>Peloderinae</taxon>
        <taxon>Caenorhabditis</taxon>
    </lineage>
</organism>
<dbReference type="Proteomes" id="UP000005237">
    <property type="component" value="Unassembled WGS sequence"/>
</dbReference>
<name>A0A8R1DPH5_CAEJA</name>
<protein>
    <submittedName>
        <fullName evidence="2">Uncharacterized protein</fullName>
    </submittedName>
</protein>
<reference evidence="3" key="1">
    <citation type="submission" date="2010-08" db="EMBL/GenBank/DDBJ databases">
        <authorList>
            <consortium name="Caenorhabditis japonica Sequencing Consortium"/>
            <person name="Wilson R.K."/>
        </authorList>
    </citation>
    <scope>NUCLEOTIDE SEQUENCE [LARGE SCALE GENOMIC DNA]</scope>
    <source>
        <strain evidence="3">DF5081</strain>
    </source>
</reference>